<accession>A0ABN0TYN8</accession>
<reference evidence="2 3" key="1">
    <citation type="journal article" date="2019" name="Int. J. Syst. Evol. Microbiol.">
        <title>The Global Catalogue of Microorganisms (GCM) 10K type strain sequencing project: providing services to taxonomists for standard genome sequencing and annotation.</title>
        <authorList>
            <consortium name="The Broad Institute Genomics Platform"/>
            <consortium name="The Broad Institute Genome Sequencing Center for Infectious Disease"/>
            <person name="Wu L."/>
            <person name="Ma J."/>
        </authorList>
    </citation>
    <scope>NUCLEOTIDE SEQUENCE [LARGE SCALE GENOMIC DNA]</scope>
    <source>
        <strain evidence="2 3">JCM 16240</strain>
    </source>
</reference>
<dbReference type="EMBL" id="BAAAFN010000015">
    <property type="protein sequence ID" value="GAA0233486.1"/>
    <property type="molecule type" value="Genomic_DNA"/>
</dbReference>
<comment type="caution">
    <text evidence="2">The sequence shown here is derived from an EMBL/GenBank/DDBJ whole genome shotgun (WGS) entry which is preliminary data.</text>
</comment>
<dbReference type="Proteomes" id="UP001501176">
    <property type="component" value="Unassembled WGS sequence"/>
</dbReference>
<keyword evidence="3" id="KW-1185">Reference proteome</keyword>
<name>A0ABN0TYN8_9BURK</name>
<proteinExistence type="predicted"/>
<evidence type="ECO:0000313" key="3">
    <source>
        <dbReference type="Proteomes" id="UP001501176"/>
    </source>
</evidence>
<gene>
    <name evidence="2" type="ORF">GCM10009125_23030</name>
</gene>
<sequence length="69" mass="7430">MMRPCLARVPARRYRKTPEGLDPPLKGDADGRAGRYQVSKQAGIGLAWGHAHRCGGSTSGLVDEPLFPV</sequence>
<organism evidence="2 3">
    <name type="scientific">Castellaniella daejeonensis</name>
    <dbReference type="NCBI Taxonomy" id="659013"/>
    <lineage>
        <taxon>Bacteria</taxon>
        <taxon>Pseudomonadati</taxon>
        <taxon>Pseudomonadota</taxon>
        <taxon>Betaproteobacteria</taxon>
        <taxon>Burkholderiales</taxon>
        <taxon>Alcaligenaceae</taxon>
        <taxon>Castellaniella</taxon>
    </lineage>
</organism>
<protein>
    <submittedName>
        <fullName evidence="2">Uncharacterized protein</fullName>
    </submittedName>
</protein>
<evidence type="ECO:0000313" key="2">
    <source>
        <dbReference type="EMBL" id="GAA0233486.1"/>
    </source>
</evidence>
<feature type="region of interest" description="Disordered" evidence="1">
    <location>
        <begin position="1"/>
        <end position="32"/>
    </location>
</feature>
<evidence type="ECO:0000256" key="1">
    <source>
        <dbReference type="SAM" id="MobiDB-lite"/>
    </source>
</evidence>